<dbReference type="RefSeq" id="WP_057622629.1">
    <property type="nucleotide sequence ID" value="NZ_LKHV02000001.1"/>
</dbReference>
<dbReference type="InterPro" id="IPR036388">
    <property type="entry name" value="WH-like_DNA-bd_sf"/>
</dbReference>
<proteinExistence type="predicted"/>
<gene>
    <name evidence="1" type="ORF">CC99x_00147</name>
    <name evidence="2" type="ORF">CC99x_006185</name>
</gene>
<dbReference type="AlphaFoldDB" id="A0A0Q9YH67"/>
<organism evidence="1">
    <name type="scientific">Candidatus Berkiella cookevillensis</name>
    <dbReference type="NCBI Taxonomy" id="437022"/>
    <lineage>
        <taxon>Bacteria</taxon>
        <taxon>Pseudomonadati</taxon>
        <taxon>Pseudomonadota</taxon>
        <taxon>Gammaproteobacteria</taxon>
        <taxon>Candidatus Berkiellales</taxon>
        <taxon>Candidatus Berkiellaceae</taxon>
        <taxon>Candidatus Berkiella</taxon>
    </lineage>
</organism>
<dbReference type="Proteomes" id="UP000051494">
    <property type="component" value="Unassembled WGS sequence"/>
</dbReference>
<evidence type="ECO:0000313" key="1">
    <source>
        <dbReference type="EMBL" id="KRG19926.1"/>
    </source>
</evidence>
<dbReference type="EMBL" id="LKHV02000001">
    <property type="protein sequence ID" value="MCS5708494.1"/>
    <property type="molecule type" value="Genomic_DNA"/>
</dbReference>
<dbReference type="OrthoDB" id="5514107at2"/>
<accession>A0A0Q9YH67</accession>
<comment type="caution">
    <text evidence="1">The sequence shown here is derived from an EMBL/GenBank/DDBJ whole genome shotgun (WGS) entry which is preliminary data.</text>
</comment>
<reference evidence="2" key="3">
    <citation type="submission" date="2021-06" db="EMBL/GenBank/DDBJ databases">
        <title>Genomic Description and Analysis of Intracellular Bacteria, Candidatus Berkiella cookevillensis and Candidatus Berkiella aquae.</title>
        <authorList>
            <person name="Kidane D.T."/>
            <person name="Mehari Y.T."/>
            <person name="Rice F.C."/>
            <person name="Arivett B.A."/>
            <person name="Farone A.L."/>
            <person name="Berk S.G."/>
            <person name="Farone M.B."/>
        </authorList>
    </citation>
    <scope>NUCLEOTIDE SEQUENCE</scope>
    <source>
        <strain evidence="2">CC99</strain>
    </source>
</reference>
<evidence type="ECO:0000313" key="2">
    <source>
        <dbReference type="EMBL" id="MCS5708494.1"/>
    </source>
</evidence>
<dbReference type="Pfam" id="PF25212">
    <property type="entry name" value="HVO_A0114"/>
    <property type="match status" value="1"/>
</dbReference>
<keyword evidence="3" id="KW-1185">Reference proteome</keyword>
<protein>
    <submittedName>
        <fullName evidence="1">MarR family protein</fullName>
    </submittedName>
    <submittedName>
        <fullName evidence="2">MarR family transcriptional regulator</fullName>
    </submittedName>
</protein>
<dbReference type="EMBL" id="LKHV01000001">
    <property type="protein sequence ID" value="KRG19926.1"/>
    <property type="molecule type" value="Genomic_DNA"/>
</dbReference>
<reference evidence="2" key="2">
    <citation type="journal article" date="2016" name="Genome Announc.">
        <title>Draft Genome Sequences of Two Novel Amoeba-Resistant Intranuclear Bacteria, 'Candidatus Berkiella cookevillensis' and 'Candidatus Berkiella aquae'.</title>
        <authorList>
            <person name="Mehari Y.T."/>
            <person name="Arivett B.A."/>
            <person name="Farone A.L."/>
            <person name="Gunderson J.H."/>
            <person name="Farone M.B."/>
        </authorList>
    </citation>
    <scope>NUCLEOTIDE SEQUENCE</scope>
    <source>
        <strain evidence="2">CC99</strain>
    </source>
</reference>
<dbReference type="SUPFAM" id="SSF46785">
    <property type="entry name" value="Winged helix' DNA-binding domain"/>
    <property type="match status" value="1"/>
</dbReference>
<evidence type="ECO:0000313" key="3">
    <source>
        <dbReference type="Proteomes" id="UP000051494"/>
    </source>
</evidence>
<dbReference type="STRING" id="437022.CC99x_00147"/>
<reference evidence="1" key="1">
    <citation type="submission" date="2015-09" db="EMBL/GenBank/DDBJ databases">
        <title>Draft Genome Sequences of Two Novel Amoeba-resistant Intranuclear Bacteria, Candidatus Berkiella cookevillensis and Candidatus Berkiella aquae.</title>
        <authorList>
            <person name="Mehari Y.T."/>
            <person name="Arivett B.A."/>
            <person name="Farone A.L."/>
            <person name="Gunderson J.H."/>
            <person name="Farone M.B."/>
        </authorList>
    </citation>
    <scope>NUCLEOTIDE SEQUENCE [LARGE SCALE GENOMIC DNA]</scope>
    <source>
        <strain evidence="1">CC99</strain>
    </source>
</reference>
<name>A0A0Q9YH67_9GAMM</name>
<dbReference type="Gene3D" id="1.10.10.10">
    <property type="entry name" value="Winged helix-like DNA-binding domain superfamily/Winged helix DNA-binding domain"/>
    <property type="match status" value="1"/>
</dbReference>
<dbReference type="InterPro" id="IPR036390">
    <property type="entry name" value="WH_DNA-bd_sf"/>
</dbReference>
<sequence>MFLHAKFGQTKLGGNQVCVGLLKFLSENKFDLIDLIRDKPQSISELVKALHRNRAAVTRDVNTLEEYGLVKSEMVVNAGHGRVRIVMPVTKEAVTLQIRP</sequence>